<reference evidence="3" key="1">
    <citation type="submission" date="2005-03" db="EMBL/GenBank/DDBJ databases">
        <title>Comparison of the complete genome sequences of Rhodococcus erythropolis PR4 and Rhodococcus opacus B4.</title>
        <authorList>
            <person name="Takarada H."/>
            <person name="Sekine M."/>
            <person name="Hosoyama A."/>
            <person name="Yamada R."/>
            <person name="Fujisawa T."/>
            <person name="Omata S."/>
            <person name="Shimizu A."/>
            <person name="Tsukatani N."/>
            <person name="Tanikawa S."/>
            <person name="Fujita N."/>
            <person name="Harayama S."/>
        </authorList>
    </citation>
    <scope>NUCLEOTIDE SEQUENCE [LARGE SCALE GENOMIC DNA]</scope>
    <source>
        <strain evidence="3">PR4 / NBRC 100887</strain>
    </source>
</reference>
<gene>
    <name evidence="2" type="ordered locus">RER_18940</name>
</gene>
<evidence type="ECO:0000256" key="1">
    <source>
        <dbReference type="SAM" id="MobiDB-lite"/>
    </source>
</evidence>
<evidence type="ECO:0008006" key="4">
    <source>
        <dbReference type="Google" id="ProtNLM"/>
    </source>
</evidence>
<dbReference type="Proteomes" id="UP000002204">
    <property type="component" value="Chromosome"/>
</dbReference>
<evidence type="ECO:0000313" key="3">
    <source>
        <dbReference type="Proteomes" id="UP000002204"/>
    </source>
</evidence>
<protein>
    <recommendedName>
        <fullName evidence="4">Helix-turn-helix domain-containing protein</fullName>
    </recommendedName>
</protein>
<dbReference type="AlphaFoldDB" id="C0ZW67"/>
<organism evidence="2 3">
    <name type="scientific">Rhodococcus erythropolis (strain PR4 / NBRC 100887)</name>
    <dbReference type="NCBI Taxonomy" id="234621"/>
    <lineage>
        <taxon>Bacteria</taxon>
        <taxon>Bacillati</taxon>
        <taxon>Actinomycetota</taxon>
        <taxon>Actinomycetes</taxon>
        <taxon>Mycobacteriales</taxon>
        <taxon>Nocardiaceae</taxon>
        <taxon>Rhodococcus</taxon>
        <taxon>Rhodococcus erythropolis group</taxon>
    </lineage>
</organism>
<dbReference type="EMBL" id="AP008957">
    <property type="protein sequence ID" value="BAH32602.1"/>
    <property type="molecule type" value="Genomic_DNA"/>
</dbReference>
<feature type="region of interest" description="Disordered" evidence="1">
    <location>
        <begin position="77"/>
        <end position="98"/>
    </location>
</feature>
<accession>C0ZW67</accession>
<dbReference type="SUPFAM" id="SSF46955">
    <property type="entry name" value="Putative DNA-binding domain"/>
    <property type="match status" value="1"/>
</dbReference>
<reference evidence="2 3" key="2">
    <citation type="journal article" date="2006" name="Environ. Microbiol.">
        <title>Sequence analysis of three plasmids harboured in Rhodococcus erythropolis strain PR4.</title>
        <authorList>
            <person name="Sekine M."/>
            <person name="Tanikawa S."/>
            <person name="Omata S."/>
            <person name="Saito M."/>
            <person name="Fujisawa T."/>
            <person name="Tsukatani N."/>
            <person name="Tajima T."/>
            <person name="Sekigawa T."/>
            <person name="Kosugi H."/>
            <person name="Matsuo Y."/>
            <person name="Nishiko R."/>
            <person name="Imamura K."/>
            <person name="Ito M."/>
            <person name="Narita H."/>
            <person name="Tago S."/>
            <person name="Fujita N."/>
            <person name="Harayama S."/>
        </authorList>
    </citation>
    <scope>NUCLEOTIDE SEQUENCE [LARGE SCALE GENOMIC DNA]</scope>
    <source>
        <strain evidence="3">PR4 / NBRC 100887</strain>
    </source>
</reference>
<dbReference type="InterPro" id="IPR009061">
    <property type="entry name" value="DNA-bd_dom_put_sf"/>
</dbReference>
<dbReference type="HOGENOM" id="CLU_2331796_0_0_11"/>
<sequence length="98" mass="11632">MYVRSLNCIDDNSWKPRQPTWLTHEEALKHVGKGASTLRRWRYRGEVTALKSVMRGGWIYERTSLEACKAEQARRYDERPCPGPWVKTRRKSREHSDN</sequence>
<name>C0ZW67_RHOE4</name>
<feature type="compositionally biased region" description="Basic residues" evidence="1">
    <location>
        <begin position="87"/>
        <end position="98"/>
    </location>
</feature>
<dbReference type="KEGG" id="rer:RER_18940"/>
<evidence type="ECO:0000313" key="2">
    <source>
        <dbReference type="EMBL" id="BAH32602.1"/>
    </source>
</evidence>
<proteinExistence type="predicted"/>